<dbReference type="OMA" id="AIMYVIQ"/>
<comment type="subcellular location">
    <subcellularLocation>
        <location evidence="1">Membrane</location>
        <topology evidence="1">Multi-pass membrane protein</topology>
    </subcellularLocation>
</comment>
<evidence type="ECO:0000256" key="4">
    <source>
        <dbReference type="ARBA" id="ARBA00023136"/>
    </source>
</evidence>
<feature type="transmembrane region" description="Helical" evidence="5">
    <location>
        <begin position="322"/>
        <end position="338"/>
    </location>
</feature>
<dbReference type="GO" id="GO:0000139">
    <property type="term" value="C:Golgi membrane"/>
    <property type="evidence" value="ECO:0007669"/>
    <property type="project" value="InterPro"/>
</dbReference>
<gene>
    <name evidence="6" type="ORF">TVY486_1013450</name>
</gene>
<dbReference type="EMBL" id="HE573026">
    <property type="protein sequence ID" value="CCC52302.1"/>
    <property type="molecule type" value="Genomic_DNA"/>
</dbReference>
<protein>
    <submittedName>
        <fullName evidence="6">Putative UDP-galactose transporter</fullName>
    </submittedName>
</protein>
<feature type="transmembrane region" description="Helical" evidence="5">
    <location>
        <begin position="42"/>
        <end position="64"/>
    </location>
</feature>
<dbReference type="Gene3D" id="1.10.3730.20">
    <property type="match status" value="1"/>
</dbReference>
<keyword evidence="4 5" id="KW-0472">Membrane</keyword>
<keyword evidence="3 5" id="KW-1133">Transmembrane helix</keyword>
<dbReference type="InterPro" id="IPR037185">
    <property type="entry name" value="EmrE-like"/>
</dbReference>
<evidence type="ECO:0000256" key="3">
    <source>
        <dbReference type="ARBA" id="ARBA00022989"/>
    </source>
</evidence>
<dbReference type="SUPFAM" id="SSF103481">
    <property type="entry name" value="Multidrug resistance efflux transporter EmrE"/>
    <property type="match status" value="1"/>
</dbReference>
<dbReference type="VEuPathDB" id="TriTrypDB:TvY486_1013450"/>
<dbReference type="AlphaFoldDB" id="G0U4D8"/>
<dbReference type="Pfam" id="PF04142">
    <property type="entry name" value="Nuc_sug_transp"/>
    <property type="match status" value="1"/>
</dbReference>
<sequence>MGITRLFTPASISLGVLVLQNSMLVVLTRYSRVNIPPDKRYFSSTLVLNQEIVKIVVCIIIFAFDNRQSHESNSPGAQSYKSSVSGFLVLLWRSALNDEALKLCLPAFLFTVQNYLTFVGLSNLDAPRFQVWSQTKLLFTAVLSVLMLGRRLTPMQWVSLLVLAFGVLLTQRQDWSVSVATHASNQRPFIGVLACLTSALSSSYATVYFEKITKTTTPSLAVRNIHLSTFSVPFAVASMFVVDVLPSWNNDGKNSSRKQFHFWRGYDQWLTIVLVFIHALGGLLVSAVTKYADNVVKGFATGIAVILSGILSSFIWHMPMSFSFILGSSLITFSTILYDRYKESKPQQDVNLISVTTEEP</sequence>
<feature type="transmembrane region" description="Helical" evidence="5">
    <location>
        <begin position="189"/>
        <end position="209"/>
    </location>
</feature>
<dbReference type="InterPro" id="IPR007271">
    <property type="entry name" value="Nuc_sug_transpt"/>
</dbReference>
<feature type="transmembrane region" description="Helical" evidence="5">
    <location>
        <begin position="268"/>
        <end position="288"/>
    </location>
</feature>
<reference evidence="6" key="1">
    <citation type="journal article" date="2012" name="Proc. Natl. Acad. Sci. U.S.A.">
        <title>Antigenic diversity is generated by distinct evolutionary mechanisms in African trypanosome species.</title>
        <authorList>
            <person name="Jackson A.P."/>
            <person name="Berry A."/>
            <person name="Aslett M."/>
            <person name="Allison H.C."/>
            <person name="Burton P."/>
            <person name="Vavrova-Anderson J."/>
            <person name="Brown R."/>
            <person name="Browne H."/>
            <person name="Corton N."/>
            <person name="Hauser H."/>
            <person name="Gamble J."/>
            <person name="Gilderthorp R."/>
            <person name="Marcello L."/>
            <person name="McQuillan J."/>
            <person name="Otto T.D."/>
            <person name="Quail M.A."/>
            <person name="Sanders M.J."/>
            <person name="van Tonder A."/>
            <person name="Ginger M.L."/>
            <person name="Field M.C."/>
            <person name="Barry J.D."/>
            <person name="Hertz-Fowler C."/>
            <person name="Berriman M."/>
        </authorList>
    </citation>
    <scope>NUCLEOTIDE SEQUENCE</scope>
    <source>
        <strain evidence="6">Y486</strain>
    </source>
</reference>
<accession>G0U4D8</accession>
<proteinExistence type="predicted"/>
<dbReference type="PANTHER" id="PTHR10231">
    <property type="entry name" value="NUCLEOTIDE-SUGAR TRANSMEMBRANE TRANSPORTER"/>
    <property type="match status" value="1"/>
</dbReference>
<dbReference type="GO" id="GO:0015165">
    <property type="term" value="F:pyrimidine nucleotide-sugar transmembrane transporter activity"/>
    <property type="evidence" value="ECO:0007669"/>
    <property type="project" value="InterPro"/>
</dbReference>
<feature type="transmembrane region" description="Helical" evidence="5">
    <location>
        <begin position="295"/>
        <end position="316"/>
    </location>
</feature>
<dbReference type="NCBIfam" id="TIGR00803">
    <property type="entry name" value="nst"/>
    <property type="match status" value="1"/>
</dbReference>
<feature type="transmembrane region" description="Helical" evidence="5">
    <location>
        <begin position="152"/>
        <end position="169"/>
    </location>
</feature>
<evidence type="ECO:0000256" key="5">
    <source>
        <dbReference type="SAM" id="Phobius"/>
    </source>
</evidence>
<feature type="transmembrane region" description="Helical" evidence="5">
    <location>
        <begin position="12"/>
        <end position="30"/>
    </location>
</feature>
<feature type="transmembrane region" description="Helical" evidence="5">
    <location>
        <begin position="230"/>
        <end position="248"/>
    </location>
</feature>
<dbReference type="PIRSF" id="PIRSF005799">
    <property type="entry name" value="UDP-gal_transpt"/>
    <property type="match status" value="1"/>
</dbReference>
<name>G0U4D8_TRYVY</name>
<evidence type="ECO:0000256" key="1">
    <source>
        <dbReference type="ARBA" id="ARBA00004141"/>
    </source>
</evidence>
<evidence type="ECO:0000313" key="6">
    <source>
        <dbReference type="EMBL" id="CCC52302.1"/>
    </source>
</evidence>
<keyword evidence="2 5" id="KW-0812">Transmembrane</keyword>
<organism evidence="6">
    <name type="scientific">Trypanosoma vivax (strain Y486)</name>
    <dbReference type="NCBI Taxonomy" id="1055687"/>
    <lineage>
        <taxon>Eukaryota</taxon>
        <taxon>Discoba</taxon>
        <taxon>Euglenozoa</taxon>
        <taxon>Kinetoplastea</taxon>
        <taxon>Metakinetoplastina</taxon>
        <taxon>Trypanosomatida</taxon>
        <taxon>Trypanosomatidae</taxon>
        <taxon>Trypanosoma</taxon>
        <taxon>Duttonella</taxon>
    </lineage>
</organism>
<evidence type="ECO:0000256" key="2">
    <source>
        <dbReference type="ARBA" id="ARBA00022692"/>
    </source>
</evidence>